<keyword evidence="2" id="KW-0732">Signal</keyword>
<dbReference type="AlphaFoldDB" id="A0A1H4I8D3"/>
<feature type="chain" id="PRO_5010332727" description="Secreted protein" evidence="2">
    <location>
        <begin position="28"/>
        <end position="129"/>
    </location>
</feature>
<evidence type="ECO:0000256" key="1">
    <source>
        <dbReference type="SAM" id="MobiDB-lite"/>
    </source>
</evidence>
<evidence type="ECO:0000256" key="2">
    <source>
        <dbReference type="SAM" id="SignalP"/>
    </source>
</evidence>
<protein>
    <recommendedName>
        <fullName evidence="5">Secreted protein</fullName>
    </recommendedName>
</protein>
<accession>A0A1H4I8D3</accession>
<sequence length="129" mass="13082">MRNLVNTTVAALAVGGLLLAGANAAWAAPAAVIDGDGVYRVGIDIEPGTYYTGGGGDYCYWERQSGLSGDFDELIANDFIEDGPAAVTIKSSDVGFSTDGCGTWVRQSAPAPAAPAPAPASVPWSPFGS</sequence>
<organism evidence="3 4">
    <name type="scientific">Rhodococcus koreensis</name>
    <dbReference type="NCBI Taxonomy" id="99653"/>
    <lineage>
        <taxon>Bacteria</taxon>
        <taxon>Bacillati</taxon>
        <taxon>Actinomycetota</taxon>
        <taxon>Actinomycetes</taxon>
        <taxon>Mycobacteriales</taxon>
        <taxon>Nocardiaceae</taxon>
        <taxon>Rhodococcus</taxon>
    </lineage>
</organism>
<gene>
    <name evidence="3" type="ORF">SAMN04490239_0177</name>
</gene>
<name>A0A1H4I8D3_9NOCA</name>
<evidence type="ECO:0008006" key="5">
    <source>
        <dbReference type="Google" id="ProtNLM"/>
    </source>
</evidence>
<feature type="region of interest" description="Disordered" evidence="1">
    <location>
        <begin position="107"/>
        <end position="129"/>
    </location>
</feature>
<feature type="signal peptide" evidence="2">
    <location>
        <begin position="1"/>
        <end position="27"/>
    </location>
</feature>
<evidence type="ECO:0000313" key="4">
    <source>
        <dbReference type="Proteomes" id="UP000183561"/>
    </source>
</evidence>
<proteinExistence type="predicted"/>
<dbReference type="EMBL" id="FNSV01000001">
    <property type="protein sequence ID" value="SEB30006.1"/>
    <property type="molecule type" value="Genomic_DNA"/>
</dbReference>
<dbReference type="Proteomes" id="UP000183561">
    <property type="component" value="Unassembled WGS sequence"/>
</dbReference>
<dbReference type="RefSeq" id="WP_072948812.1">
    <property type="nucleotide sequence ID" value="NZ_FNSV01000001.1"/>
</dbReference>
<keyword evidence="4" id="KW-1185">Reference proteome</keyword>
<evidence type="ECO:0000313" key="3">
    <source>
        <dbReference type="EMBL" id="SEB30006.1"/>
    </source>
</evidence>
<dbReference type="OrthoDB" id="166978at2"/>
<reference evidence="4" key="1">
    <citation type="submission" date="2016-10" db="EMBL/GenBank/DDBJ databases">
        <authorList>
            <person name="Varghese N."/>
            <person name="Submissions S."/>
        </authorList>
    </citation>
    <scope>NUCLEOTIDE SEQUENCE [LARGE SCALE GENOMIC DNA]</scope>
    <source>
        <strain evidence="4">DSM 44498</strain>
    </source>
</reference>